<dbReference type="Proteomes" id="UP000265515">
    <property type="component" value="Unassembled WGS sequence"/>
</dbReference>
<dbReference type="Gene3D" id="3.40.50.450">
    <property type="match status" value="1"/>
</dbReference>
<dbReference type="EMBL" id="BFEA01000318">
    <property type="protein sequence ID" value="GBG79406.1"/>
    <property type="molecule type" value="Genomic_DNA"/>
</dbReference>
<evidence type="ECO:0000256" key="1">
    <source>
        <dbReference type="ARBA" id="ARBA00006763"/>
    </source>
</evidence>
<keyword evidence="6" id="KW-0378">Hydrolase</keyword>
<comment type="caution">
    <text evidence="8">The sequence shown here is derived from an EMBL/GenBank/DDBJ whole genome shotgun (WGS) entry which is preliminary data.</text>
</comment>
<comment type="catalytic activity">
    <reaction evidence="4 6">
        <text>N(6)-(dimethylallyl)adenosine 5'-phosphate + H2O = N(6)-dimethylallyladenine + D-ribose 5-phosphate</text>
        <dbReference type="Rhea" id="RHEA:48560"/>
        <dbReference type="ChEBI" id="CHEBI:15377"/>
        <dbReference type="ChEBI" id="CHEBI:17660"/>
        <dbReference type="ChEBI" id="CHEBI:57526"/>
        <dbReference type="ChEBI" id="CHEBI:78346"/>
        <dbReference type="EC" id="3.2.2.n1"/>
    </reaction>
</comment>
<evidence type="ECO:0000256" key="3">
    <source>
        <dbReference type="ARBA" id="ARBA00022712"/>
    </source>
</evidence>
<dbReference type="OMA" id="FEIATWR"/>
<name>A0A388LAU5_CHABU</name>
<evidence type="ECO:0000313" key="9">
    <source>
        <dbReference type="Proteomes" id="UP000265515"/>
    </source>
</evidence>
<dbReference type="EC" id="3.2.2.n1" evidence="2 6"/>
<organism evidence="8 9">
    <name type="scientific">Chara braunii</name>
    <name type="common">Braun's stonewort</name>
    <dbReference type="NCBI Taxonomy" id="69332"/>
    <lineage>
        <taxon>Eukaryota</taxon>
        <taxon>Viridiplantae</taxon>
        <taxon>Streptophyta</taxon>
        <taxon>Charophyceae</taxon>
        <taxon>Charales</taxon>
        <taxon>Characeae</taxon>
        <taxon>Chara</taxon>
    </lineage>
</organism>
<gene>
    <name evidence="8" type="ORF">CBR_g29553</name>
</gene>
<dbReference type="GO" id="GO:0009691">
    <property type="term" value="P:cytokinin biosynthetic process"/>
    <property type="evidence" value="ECO:0007669"/>
    <property type="project" value="UniProtKB-UniRule"/>
</dbReference>
<dbReference type="STRING" id="69332.A0A388LAU5"/>
<dbReference type="GO" id="GO:0005829">
    <property type="term" value="C:cytosol"/>
    <property type="evidence" value="ECO:0007669"/>
    <property type="project" value="TreeGrafter"/>
</dbReference>
<evidence type="ECO:0000256" key="5">
    <source>
        <dbReference type="ARBA" id="ARBA00049153"/>
    </source>
</evidence>
<comment type="similarity">
    <text evidence="1 6">Belongs to the LOG family.</text>
</comment>
<evidence type="ECO:0000256" key="4">
    <source>
        <dbReference type="ARBA" id="ARBA00047718"/>
    </source>
</evidence>
<feature type="compositionally biased region" description="Basic and acidic residues" evidence="7">
    <location>
        <begin position="227"/>
        <end position="242"/>
    </location>
</feature>
<dbReference type="PANTHER" id="PTHR31223:SF70">
    <property type="entry name" value="LOG FAMILY PROTEIN YJL055W"/>
    <property type="match status" value="1"/>
</dbReference>
<dbReference type="Pfam" id="PF03641">
    <property type="entry name" value="Lysine_decarbox"/>
    <property type="match status" value="1"/>
</dbReference>
<dbReference type="SUPFAM" id="SSF102405">
    <property type="entry name" value="MCP/YpsA-like"/>
    <property type="match status" value="1"/>
</dbReference>
<dbReference type="Gramene" id="GBG79406">
    <property type="protein sequence ID" value="GBG79406"/>
    <property type="gene ID" value="CBR_g29553"/>
</dbReference>
<sequence length="242" mass="25737">MELGKELVRRGIGLVYGGGSVGIMGVLSRAVQEGGGDVVGVIPEALTPIELSGPMVGTTIVVRTMHERKAKMASLADCFIALPGGYGTLEELMEMLTWSNLGFHSKPVGVLNVVNYYDPLLQMFDRMVTTGFLLQAQRDIIICESTPSGLIDQLLLRGGETARDGGQPPLPTRPILPSHGGESLGGGDNDGNNESKGTLTVPRHAEETGTLTVARHAEETGTLTVPRHAEETGCQYREDKAT</sequence>
<dbReference type="InterPro" id="IPR005269">
    <property type="entry name" value="LOG"/>
</dbReference>
<evidence type="ECO:0000256" key="7">
    <source>
        <dbReference type="SAM" id="MobiDB-lite"/>
    </source>
</evidence>
<dbReference type="InterPro" id="IPR031100">
    <property type="entry name" value="LOG_fam"/>
</dbReference>
<dbReference type="PANTHER" id="PTHR31223">
    <property type="entry name" value="LOG FAMILY PROTEIN YJL055W"/>
    <property type="match status" value="1"/>
</dbReference>
<dbReference type="OrthoDB" id="414463at2759"/>
<protein>
    <recommendedName>
        <fullName evidence="2 6">Cytokinin riboside 5'-monophosphate phosphoribohydrolase</fullName>
        <ecNumber evidence="2 6">3.2.2.n1</ecNumber>
    </recommendedName>
</protein>
<evidence type="ECO:0000256" key="2">
    <source>
        <dbReference type="ARBA" id="ARBA00012205"/>
    </source>
</evidence>
<dbReference type="GO" id="GO:0005634">
    <property type="term" value="C:nucleus"/>
    <property type="evidence" value="ECO:0007669"/>
    <property type="project" value="TreeGrafter"/>
</dbReference>
<dbReference type="GO" id="GO:0102682">
    <property type="term" value="F:cytokinin riboside 5'-monophosphate phosphoribohydrolase activity"/>
    <property type="evidence" value="ECO:0007669"/>
    <property type="project" value="RHEA"/>
</dbReference>
<evidence type="ECO:0000256" key="6">
    <source>
        <dbReference type="RuleBase" id="RU363015"/>
    </source>
</evidence>
<keyword evidence="3 6" id="KW-0203">Cytokinin biosynthesis</keyword>
<feature type="region of interest" description="Disordered" evidence="7">
    <location>
        <begin position="160"/>
        <end position="242"/>
    </location>
</feature>
<comment type="function">
    <text evidence="6">Cytokinin-activating enzyme working in the direct activation pathway. Phosphoribohydrolase that converts inactive cytokinin nucleotides to the biologically active free-base forms.</text>
</comment>
<proteinExistence type="inferred from homology"/>
<dbReference type="NCBIfam" id="TIGR00730">
    <property type="entry name" value="Rossman fold protein, TIGR00730 family"/>
    <property type="match status" value="1"/>
</dbReference>
<reference evidence="8 9" key="1">
    <citation type="journal article" date="2018" name="Cell">
        <title>The Chara Genome: Secondary Complexity and Implications for Plant Terrestrialization.</title>
        <authorList>
            <person name="Nishiyama T."/>
            <person name="Sakayama H."/>
            <person name="Vries J.D."/>
            <person name="Buschmann H."/>
            <person name="Saint-Marcoux D."/>
            <person name="Ullrich K.K."/>
            <person name="Haas F.B."/>
            <person name="Vanderstraeten L."/>
            <person name="Becker D."/>
            <person name="Lang D."/>
            <person name="Vosolsobe S."/>
            <person name="Rombauts S."/>
            <person name="Wilhelmsson P.K.I."/>
            <person name="Janitza P."/>
            <person name="Kern R."/>
            <person name="Heyl A."/>
            <person name="Rumpler F."/>
            <person name="Villalobos L.I.A.C."/>
            <person name="Clay J.M."/>
            <person name="Skokan R."/>
            <person name="Toyoda A."/>
            <person name="Suzuki Y."/>
            <person name="Kagoshima H."/>
            <person name="Schijlen E."/>
            <person name="Tajeshwar N."/>
            <person name="Catarino B."/>
            <person name="Hetherington A.J."/>
            <person name="Saltykova A."/>
            <person name="Bonnot C."/>
            <person name="Breuninger H."/>
            <person name="Symeonidi A."/>
            <person name="Radhakrishnan G.V."/>
            <person name="Van Nieuwerburgh F."/>
            <person name="Deforce D."/>
            <person name="Chang C."/>
            <person name="Karol K.G."/>
            <person name="Hedrich R."/>
            <person name="Ulvskov P."/>
            <person name="Glockner G."/>
            <person name="Delwiche C.F."/>
            <person name="Petrasek J."/>
            <person name="Van de Peer Y."/>
            <person name="Friml J."/>
            <person name="Beilby M."/>
            <person name="Dolan L."/>
            <person name="Kohara Y."/>
            <person name="Sugano S."/>
            <person name="Fujiyama A."/>
            <person name="Delaux P.-M."/>
            <person name="Quint M."/>
            <person name="TheiBen G."/>
            <person name="Hagemann M."/>
            <person name="Harholt J."/>
            <person name="Dunand C."/>
            <person name="Zachgo S."/>
            <person name="Langdale J."/>
            <person name="Maumus F."/>
            <person name="Straeten D.V.D."/>
            <person name="Gould S.B."/>
            <person name="Rensing S.A."/>
        </authorList>
    </citation>
    <scope>NUCLEOTIDE SEQUENCE [LARGE SCALE GENOMIC DNA]</scope>
    <source>
        <strain evidence="8 9">S276</strain>
    </source>
</reference>
<accession>A0A388LAU5</accession>
<keyword evidence="9" id="KW-1185">Reference proteome</keyword>
<evidence type="ECO:0000313" key="8">
    <source>
        <dbReference type="EMBL" id="GBG79406.1"/>
    </source>
</evidence>
<dbReference type="AlphaFoldDB" id="A0A388LAU5"/>
<comment type="catalytic activity">
    <reaction evidence="5 6">
        <text>9-ribosyl-trans-zeatin 5'-phosphate + H2O = trans-zeatin + D-ribose 5-phosphate</text>
        <dbReference type="Rhea" id="RHEA:48564"/>
        <dbReference type="ChEBI" id="CHEBI:15377"/>
        <dbReference type="ChEBI" id="CHEBI:16522"/>
        <dbReference type="ChEBI" id="CHEBI:78346"/>
        <dbReference type="ChEBI" id="CHEBI:87947"/>
        <dbReference type="EC" id="3.2.2.n1"/>
    </reaction>
</comment>